<gene>
    <name evidence="1" type="ORF">CPSG_00916</name>
</gene>
<dbReference type="VEuPathDB" id="FungiDB:CPSG_00916"/>
<evidence type="ECO:0000313" key="1">
    <source>
        <dbReference type="EMBL" id="EFW23017.1"/>
    </source>
</evidence>
<sequence>MYYSGQQNMKLGLSRPAEICTGPLHVVLAWPRCTTKAVTTIVETQHSQPSAIRFATFHSRLQKSSALLQSNA</sequence>
<dbReference type="Proteomes" id="UP000002497">
    <property type="component" value="Unassembled WGS sequence"/>
</dbReference>
<proteinExistence type="predicted"/>
<reference evidence="2" key="2">
    <citation type="submission" date="2010-03" db="EMBL/GenBank/DDBJ databases">
        <title>The genome sequence of Coccidioides posadasii strain Silveira.</title>
        <authorList>
            <consortium name="The Broad Institute Genome Sequencing Center for Infectious Disease"/>
            <person name="Neafsey D."/>
            <person name="Orbach M."/>
            <person name="Henn M.R."/>
            <person name="Cole G.T."/>
            <person name="Galgiani J."/>
            <person name="Gardner M.J."/>
            <person name="Kirkland T.N."/>
            <person name="Taylor J.W."/>
            <person name="Young S.K."/>
            <person name="Zeng Q."/>
            <person name="Koehrsen M."/>
            <person name="Alvarado L."/>
            <person name="Berlin A."/>
            <person name="Borenstein D."/>
            <person name="Chapman S.B."/>
            <person name="Chen Z."/>
            <person name="Engels R."/>
            <person name="Freedman E."/>
            <person name="Gellesch M."/>
            <person name="Goldberg J."/>
            <person name="Griggs A."/>
            <person name="Gujja S."/>
            <person name="Heilman E."/>
            <person name="Heiman D."/>
            <person name="Howarth C."/>
            <person name="Jen D."/>
            <person name="Larson L."/>
            <person name="Mehta T."/>
            <person name="Neiman D."/>
            <person name="Park D."/>
            <person name="Pearson M."/>
            <person name="Richards J."/>
            <person name="Roberts A."/>
            <person name="Saif S."/>
            <person name="Shea T."/>
            <person name="Shenoy N."/>
            <person name="Sisk P."/>
            <person name="Stolte C."/>
            <person name="Sykes S."/>
            <person name="Walk T."/>
            <person name="White J."/>
            <person name="Yandava C."/>
            <person name="Haas B."/>
            <person name="Nusbaum C."/>
            <person name="Birren B."/>
        </authorList>
    </citation>
    <scope>NUCLEOTIDE SEQUENCE [LARGE SCALE GENOMIC DNA]</scope>
    <source>
        <strain evidence="2">RMSCC 757 / Silveira</strain>
    </source>
</reference>
<organism evidence="2">
    <name type="scientific">Coccidioides posadasii (strain RMSCC 757 / Silveira)</name>
    <name type="common">Valley fever fungus</name>
    <dbReference type="NCBI Taxonomy" id="443226"/>
    <lineage>
        <taxon>Eukaryota</taxon>
        <taxon>Fungi</taxon>
        <taxon>Dikarya</taxon>
        <taxon>Ascomycota</taxon>
        <taxon>Pezizomycotina</taxon>
        <taxon>Eurotiomycetes</taxon>
        <taxon>Eurotiomycetidae</taxon>
        <taxon>Onygenales</taxon>
        <taxon>Onygenaceae</taxon>
        <taxon>Coccidioides</taxon>
    </lineage>
</organism>
<reference evidence="2" key="1">
    <citation type="journal article" date="2010" name="Genome Res.">
        <title>Population genomic sequencing of Coccidioides fungi reveals recent hybridization and transposon control.</title>
        <authorList>
            <person name="Neafsey D.E."/>
            <person name="Barker B.M."/>
            <person name="Sharpton T.J."/>
            <person name="Stajich J.E."/>
            <person name="Park D.J."/>
            <person name="Whiston E."/>
            <person name="Hung C.-Y."/>
            <person name="McMahan C."/>
            <person name="White J."/>
            <person name="Sykes S."/>
            <person name="Heiman D."/>
            <person name="Young S."/>
            <person name="Zeng Q."/>
            <person name="Abouelleil A."/>
            <person name="Aftuck L."/>
            <person name="Bessette D."/>
            <person name="Brown A."/>
            <person name="FitzGerald M."/>
            <person name="Lui A."/>
            <person name="Macdonald J.P."/>
            <person name="Priest M."/>
            <person name="Orbach M.J."/>
            <person name="Galgiani J.N."/>
            <person name="Kirkland T.N."/>
            <person name="Cole G.T."/>
            <person name="Birren B.W."/>
            <person name="Henn M.R."/>
            <person name="Taylor J.W."/>
            <person name="Rounsley S.D."/>
        </authorList>
    </citation>
    <scope>NUCLEOTIDE SEQUENCE [LARGE SCALE GENOMIC DNA]</scope>
    <source>
        <strain evidence="2">RMSCC 757 / Silveira</strain>
    </source>
</reference>
<name>E9CTS7_COCPS</name>
<protein>
    <submittedName>
        <fullName evidence="1">Uncharacterized protein</fullName>
    </submittedName>
</protein>
<dbReference type="EMBL" id="GL636486">
    <property type="protein sequence ID" value="EFW23017.1"/>
    <property type="molecule type" value="Genomic_DNA"/>
</dbReference>
<dbReference type="HOGENOM" id="CLU_2722035_0_0_1"/>
<dbReference type="AlphaFoldDB" id="E9CTS7"/>
<keyword evidence="2" id="KW-1185">Reference proteome</keyword>
<accession>E9CTS7</accession>
<evidence type="ECO:0000313" key="2">
    <source>
        <dbReference type="Proteomes" id="UP000002497"/>
    </source>
</evidence>